<evidence type="ECO:0000313" key="3">
    <source>
        <dbReference type="Proteomes" id="UP000267029"/>
    </source>
</evidence>
<feature type="region of interest" description="Disordered" evidence="1">
    <location>
        <begin position="1"/>
        <end position="66"/>
    </location>
</feature>
<accession>A0A0R3UBI2</accession>
<evidence type="ECO:0000313" key="2">
    <source>
        <dbReference type="EMBL" id="VDD78278.1"/>
    </source>
</evidence>
<dbReference type="EMBL" id="UXSR01001451">
    <property type="protein sequence ID" value="VDD78278.1"/>
    <property type="molecule type" value="Genomic_DNA"/>
</dbReference>
<evidence type="ECO:0000256" key="1">
    <source>
        <dbReference type="SAM" id="MobiDB-lite"/>
    </source>
</evidence>
<organism evidence="2 3">
    <name type="scientific">Mesocestoides corti</name>
    <name type="common">Flatworm</name>
    <dbReference type="NCBI Taxonomy" id="53468"/>
    <lineage>
        <taxon>Eukaryota</taxon>
        <taxon>Metazoa</taxon>
        <taxon>Spiralia</taxon>
        <taxon>Lophotrochozoa</taxon>
        <taxon>Platyhelminthes</taxon>
        <taxon>Cestoda</taxon>
        <taxon>Eucestoda</taxon>
        <taxon>Cyclophyllidea</taxon>
        <taxon>Mesocestoididae</taxon>
        <taxon>Mesocestoides</taxon>
    </lineage>
</organism>
<feature type="compositionally biased region" description="Basic and acidic residues" evidence="1">
    <location>
        <begin position="1"/>
        <end position="13"/>
    </location>
</feature>
<gene>
    <name evidence="2" type="ORF">MCOS_LOCUS4281</name>
</gene>
<feature type="compositionally biased region" description="Pro residues" evidence="1">
    <location>
        <begin position="38"/>
        <end position="49"/>
    </location>
</feature>
<sequence length="145" mass="15515">MMVKEKKEGRKQGDVAAPVVGKRAHTHTHAQLIVPRPSCRPPSPPPPPREACTPIDSAGKRVLEPRQTTSCVRKDNDTAELGAVLYEGIAVATAAHTSVIKTGLGVAETNESGVQETTNNRIALRVVTSPQLWTVLIRLVTQTPG</sequence>
<protein>
    <submittedName>
        <fullName evidence="2">Uncharacterized protein</fullName>
    </submittedName>
</protein>
<name>A0A0R3UBI2_MESCO</name>
<dbReference type="Proteomes" id="UP000267029">
    <property type="component" value="Unassembled WGS sequence"/>
</dbReference>
<keyword evidence="3" id="KW-1185">Reference proteome</keyword>
<dbReference type="AlphaFoldDB" id="A0A0R3UBI2"/>
<proteinExistence type="predicted"/>
<reference evidence="2 3" key="1">
    <citation type="submission" date="2018-10" db="EMBL/GenBank/DDBJ databases">
        <authorList>
            <consortium name="Pathogen Informatics"/>
        </authorList>
    </citation>
    <scope>NUCLEOTIDE SEQUENCE [LARGE SCALE GENOMIC DNA]</scope>
</reference>